<evidence type="ECO:0000313" key="1">
    <source>
        <dbReference type="EMBL" id="ASS92510.1"/>
    </source>
</evidence>
<accession>A0A223EPS7</accession>
<dbReference type="InterPro" id="IPR021459">
    <property type="entry name" value="GH101-related"/>
</dbReference>
<evidence type="ECO:0000313" key="2">
    <source>
        <dbReference type="EMBL" id="ASS97165.1"/>
    </source>
</evidence>
<gene>
    <name evidence="1" type="ORF">BS1321_00065</name>
    <name evidence="2" type="ORF">BS1321_26660</name>
</gene>
<dbReference type="AlphaFoldDB" id="A0A223EPS7"/>
<reference evidence="2 3" key="1">
    <citation type="submission" date="2016-10" db="EMBL/GenBank/DDBJ databases">
        <title>The whole genome sequencing and assembly of Bacillus simplex DSM 1321 strain.</title>
        <authorList>
            <person name="Park M.-K."/>
            <person name="Lee Y.-J."/>
            <person name="Yi H."/>
            <person name="Bahn Y.-S."/>
            <person name="Kim J.F."/>
            <person name="Lee D.-W."/>
        </authorList>
    </citation>
    <scope>NUCLEOTIDE SEQUENCE [LARGE SCALE GENOMIC DNA]</scope>
    <source>
        <strain evidence="2 3">DSM 1321</strain>
    </source>
</reference>
<dbReference type="EMBL" id="CP017704">
    <property type="protein sequence ID" value="ASS97165.1"/>
    <property type="molecule type" value="Genomic_DNA"/>
</dbReference>
<evidence type="ECO:0000313" key="3">
    <source>
        <dbReference type="Proteomes" id="UP000214618"/>
    </source>
</evidence>
<name>A0A223EPS7_9BACI</name>
<organism evidence="2 3">
    <name type="scientific">Peribacillus simplex NBRC 15720 = DSM 1321</name>
    <dbReference type="NCBI Taxonomy" id="1349754"/>
    <lineage>
        <taxon>Bacteria</taxon>
        <taxon>Bacillati</taxon>
        <taxon>Bacillota</taxon>
        <taxon>Bacilli</taxon>
        <taxon>Bacillales</taxon>
        <taxon>Bacillaceae</taxon>
        <taxon>Peribacillus</taxon>
    </lineage>
</organism>
<dbReference type="EMBL" id="CP017704">
    <property type="protein sequence ID" value="ASS92510.1"/>
    <property type="molecule type" value="Genomic_DNA"/>
</dbReference>
<dbReference type="Proteomes" id="UP000214618">
    <property type="component" value="Chromosome"/>
</dbReference>
<protein>
    <submittedName>
        <fullName evidence="2">Uncharacterized protein</fullName>
    </submittedName>
</protein>
<sequence length="62" mass="7538">MKIKDMVGDRMIYEFLYNVPPLYHLNKQEWTKNNETIVHYYFLFKGMVPLSSKSYSKTDDRI</sequence>
<dbReference type="Pfam" id="PF11308">
    <property type="entry name" value="Glyco_hydro_129"/>
    <property type="match status" value="1"/>
</dbReference>
<proteinExistence type="predicted"/>